<evidence type="ECO:0000313" key="3">
    <source>
        <dbReference type="Proteomes" id="UP001159364"/>
    </source>
</evidence>
<proteinExistence type="predicted"/>
<dbReference type="Proteomes" id="UP001159364">
    <property type="component" value="Linkage Group LG06"/>
</dbReference>
<organism evidence="2 3">
    <name type="scientific">Erythroxylum novogranatense</name>
    <dbReference type="NCBI Taxonomy" id="1862640"/>
    <lineage>
        <taxon>Eukaryota</taxon>
        <taxon>Viridiplantae</taxon>
        <taxon>Streptophyta</taxon>
        <taxon>Embryophyta</taxon>
        <taxon>Tracheophyta</taxon>
        <taxon>Spermatophyta</taxon>
        <taxon>Magnoliopsida</taxon>
        <taxon>eudicotyledons</taxon>
        <taxon>Gunneridae</taxon>
        <taxon>Pentapetalae</taxon>
        <taxon>rosids</taxon>
        <taxon>fabids</taxon>
        <taxon>Malpighiales</taxon>
        <taxon>Erythroxylaceae</taxon>
        <taxon>Erythroxylum</taxon>
    </lineage>
</organism>
<feature type="region of interest" description="Disordered" evidence="1">
    <location>
        <begin position="84"/>
        <end position="106"/>
    </location>
</feature>
<evidence type="ECO:0000256" key="1">
    <source>
        <dbReference type="SAM" id="MobiDB-lite"/>
    </source>
</evidence>
<evidence type="ECO:0000313" key="2">
    <source>
        <dbReference type="EMBL" id="KAJ8763285.1"/>
    </source>
</evidence>
<comment type="caution">
    <text evidence="2">The sequence shown here is derived from an EMBL/GenBank/DDBJ whole genome shotgun (WGS) entry which is preliminary data.</text>
</comment>
<reference evidence="2 3" key="1">
    <citation type="submission" date="2021-09" db="EMBL/GenBank/DDBJ databases">
        <title>Genomic insights and catalytic innovation underlie evolution of tropane alkaloids biosynthesis.</title>
        <authorList>
            <person name="Wang Y.-J."/>
            <person name="Tian T."/>
            <person name="Huang J.-P."/>
            <person name="Huang S.-X."/>
        </authorList>
    </citation>
    <scope>NUCLEOTIDE SEQUENCE [LARGE SCALE GENOMIC DNA]</scope>
    <source>
        <strain evidence="2">KIB-2018</strain>
        <tissue evidence="2">Leaf</tissue>
    </source>
</reference>
<sequence length="106" mass="11861">MSIPAYPRSIILFFSPVKNPIVRISVIMPRVRLGASSCSEADDVPVLVMRHQKLQVVGVVGAKQVKVHKGMMLYHMKTIEKSEAVNGTDDKEDATKKKKISKEKDR</sequence>
<protein>
    <submittedName>
        <fullName evidence="2">Uncharacterized protein</fullName>
    </submittedName>
</protein>
<gene>
    <name evidence="2" type="ORF">K2173_026186</name>
</gene>
<name>A0AAV8T947_9ROSI</name>
<accession>A0AAV8T947</accession>
<dbReference type="EMBL" id="JAIWQS010000006">
    <property type="protein sequence ID" value="KAJ8763285.1"/>
    <property type="molecule type" value="Genomic_DNA"/>
</dbReference>
<dbReference type="AlphaFoldDB" id="A0AAV8T947"/>
<feature type="compositionally biased region" description="Basic residues" evidence="1">
    <location>
        <begin position="96"/>
        <end position="106"/>
    </location>
</feature>
<keyword evidence="3" id="KW-1185">Reference proteome</keyword>